<keyword evidence="1" id="KW-1133">Transmembrane helix</keyword>
<feature type="transmembrane region" description="Helical" evidence="1">
    <location>
        <begin position="9"/>
        <end position="27"/>
    </location>
</feature>
<keyword evidence="1" id="KW-0472">Membrane</keyword>
<comment type="caution">
    <text evidence="2">The sequence shown here is derived from an EMBL/GenBank/DDBJ whole genome shotgun (WGS) entry which is preliminary data.</text>
</comment>
<evidence type="ECO:0000313" key="3">
    <source>
        <dbReference type="Proteomes" id="UP001314681"/>
    </source>
</evidence>
<feature type="transmembrane region" description="Helical" evidence="1">
    <location>
        <begin position="188"/>
        <end position="208"/>
    </location>
</feature>
<feature type="transmembrane region" description="Helical" evidence="1">
    <location>
        <begin position="134"/>
        <end position="151"/>
    </location>
</feature>
<dbReference type="Pfam" id="PF01066">
    <property type="entry name" value="CDP-OH_P_transf"/>
    <property type="match status" value="1"/>
</dbReference>
<dbReference type="InterPro" id="IPR043130">
    <property type="entry name" value="CDP-OH_PTrfase_TM_dom"/>
</dbReference>
<dbReference type="Proteomes" id="UP001314681">
    <property type="component" value="Unassembled WGS sequence"/>
</dbReference>
<keyword evidence="1" id="KW-0812">Transmembrane</keyword>
<evidence type="ECO:0000256" key="1">
    <source>
        <dbReference type="SAM" id="Phobius"/>
    </source>
</evidence>
<dbReference type="EMBL" id="JAHQCX010000015">
    <property type="protein sequence ID" value="MBU9727957.1"/>
    <property type="molecule type" value="Genomic_DNA"/>
</dbReference>
<feature type="transmembrane region" description="Helical" evidence="1">
    <location>
        <begin position="96"/>
        <end position="113"/>
    </location>
</feature>
<gene>
    <name evidence="2" type="ORF">KTH90_18260</name>
</gene>
<accession>A0ABS6KBR9</accession>
<dbReference type="Gene3D" id="1.20.120.1760">
    <property type="match status" value="1"/>
</dbReference>
<protein>
    <submittedName>
        <fullName evidence="2">CDP-alcohol phosphatidyltransferase family protein</fullName>
    </submittedName>
</protein>
<dbReference type="InterPro" id="IPR000462">
    <property type="entry name" value="CDP-OH_P_trans"/>
</dbReference>
<proteinExistence type="predicted"/>
<reference evidence="2 3" key="1">
    <citation type="submission" date="2021-06" db="EMBL/GenBank/DDBJ databases">
        <title>Description of novel taxa of the family Lachnospiraceae.</title>
        <authorList>
            <person name="Chaplin A.V."/>
            <person name="Sokolova S.R."/>
            <person name="Pikina A.P."/>
            <person name="Korzhanova M."/>
            <person name="Belova V."/>
            <person name="Korostin D."/>
            <person name="Efimov B.A."/>
        </authorList>
    </citation>
    <scope>NUCLEOTIDE SEQUENCE [LARGE SCALE GENOMIC DNA]</scope>
    <source>
        <strain evidence="2 3">ASD4241</strain>
    </source>
</reference>
<keyword evidence="3" id="KW-1185">Reference proteome</keyword>
<organism evidence="2 3">
    <name type="scientific">Diplocloster modestus</name>
    <dbReference type="NCBI Taxonomy" id="2850322"/>
    <lineage>
        <taxon>Bacteria</taxon>
        <taxon>Bacillati</taxon>
        <taxon>Bacillota</taxon>
        <taxon>Clostridia</taxon>
        <taxon>Lachnospirales</taxon>
        <taxon>Lachnospiraceae</taxon>
        <taxon>Diplocloster</taxon>
    </lineage>
</organism>
<evidence type="ECO:0000313" key="2">
    <source>
        <dbReference type="EMBL" id="MBU9727957.1"/>
    </source>
</evidence>
<sequence length="227" mass="24939">MIGFYNHSVILTYISLASSVFGMTQAIHGRFKTAIFCLALSGFCDMFDGKIARAMKNRSEDAKAFGIQIDSLCDMVCFGAFPALICYLLGVRGILGIAVIVLYCTASVIRLGYFNVMESKNALVSEDGEKFYRGLPITSMAVALPMVFMVQFFVPDFVFRVLLHVILLLVGILFIVDFKVKKPKNSTLAILVLVVAAALLVMLIFTRYPIRFRGGLLNGAILKGGVH</sequence>
<dbReference type="RefSeq" id="WP_158354299.1">
    <property type="nucleotide sequence ID" value="NZ_JAHQCX010000015.1"/>
</dbReference>
<name>A0ABS6KBR9_9FIRM</name>
<feature type="transmembrane region" description="Helical" evidence="1">
    <location>
        <begin position="157"/>
        <end position="176"/>
    </location>
</feature>